<dbReference type="AlphaFoldDB" id="A0A2R4X2Q7"/>
<evidence type="ECO:0000256" key="3">
    <source>
        <dbReference type="ARBA" id="ARBA00024798"/>
    </source>
</evidence>
<evidence type="ECO:0000313" key="7">
    <source>
        <dbReference type="EMBL" id="AWB28080.1"/>
    </source>
</evidence>
<accession>A0A2R4X2Q7</accession>
<dbReference type="InterPro" id="IPR036167">
    <property type="entry name" value="tRNA_intron_Endo_cat-like_sf"/>
</dbReference>
<evidence type="ECO:0000313" key="8">
    <source>
        <dbReference type="Proteomes" id="UP000244727"/>
    </source>
</evidence>
<organism evidence="7 8">
    <name type="scientific">Halococcoides cellulosivorans</name>
    <dbReference type="NCBI Taxonomy" id="1679096"/>
    <lineage>
        <taxon>Archaea</taxon>
        <taxon>Methanobacteriati</taxon>
        <taxon>Methanobacteriota</taxon>
        <taxon>Stenosarchaea group</taxon>
        <taxon>Halobacteria</taxon>
        <taxon>Halobacteriales</taxon>
        <taxon>Haloarculaceae</taxon>
        <taxon>Halococcoides</taxon>
    </lineage>
</organism>
<dbReference type="GO" id="GO:0000213">
    <property type="term" value="F:tRNA-intron lyase activity"/>
    <property type="evidence" value="ECO:0007669"/>
    <property type="project" value="UniProtKB-UniRule"/>
</dbReference>
<evidence type="ECO:0000256" key="2">
    <source>
        <dbReference type="ARBA" id="ARBA00023239"/>
    </source>
</evidence>
<sequence length="335" mass="36643">MNLRFADGLVRGGREARERFHDTRAYGRSDDGSLVLAPVEAAHLLARGDVDRIDGLGVRDLLATERVSLAEFAVYADLRDRGFYLTPGRLLDERAAFVVYPRGSGPWDDAVAYRIDVVGERETVAPTPGVLAVVDEDGEVSYIECTTRDPAGSVDRVETSLAGRLVEDRVLVAEPPAGVYDPSFYGQPLPGGLDGIGLSILEATHLAATDRLALAEHADPDARLRAVGRDLEGDRFERRLAAYRALRSAGIAPKTGYKFGADFRSYASIESVDNLGHSEWLVRVRPADRPVAPRDLALDVRMAHGVRKTMVYALVDPETPRPDSVEWLAIERLTP</sequence>
<feature type="active site" evidence="4">
    <location>
        <position position="308"/>
    </location>
</feature>
<feature type="domain" description="tRNA intron endonuclease catalytic" evidence="5">
    <location>
        <begin position="236"/>
        <end position="318"/>
    </location>
</feature>
<gene>
    <name evidence="4 7" type="primary">endA</name>
    <name evidence="7" type="ORF">HARCEL1_10365</name>
</gene>
<dbReference type="InterPro" id="IPR006678">
    <property type="entry name" value="tRNA_intron_Endonuc_N"/>
</dbReference>
<evidence type="ECO:0000259" key="5">
    <source>
        <dbReference type="Pfam" id="PF01974"/>
    </source>
</evidence>
<dbReference type="Proteomes" id="UP000244727">
    <property type="component" value="Chromosome"/>
</dbReference>
<dbReference type="SUPFAM" id="SSF55267">
    <property type="entry name" value="tRNA-intron endonuclease N-terminal domain-like"/>
    <property type="match status" value="2"/>
</dbReference>
<evidence type="ECO:0000256" key="1">
    <source>
        <dbReference type="ARBA" id="ARBA00022694"/>
    </source>
</evidence>
<evidence type="ECO:0000259" key="6">
    <source>
        <dbReference type="Pfam" id="PF02778"/>
    </source>
</evidence>
<dbReference type="EC" id="4.6.1.16" evidence="4"/>
<comment type="function">
    <text evidence="4">Endonuclease that removes tRNA introns. Cleaves pre-tRNA at the 5' and 3' splice sites to release the intron. The products are an intron and two tRNA half-molecules bearing 2',3' cyclic phosphate and 5'-OH termini. Recognizes a pseudosymmetric substrate in which 2 bulged loops of 3 bases are separated by a stem of 4 bp.</text>
</comment>
<feature type="domain" description="tRNA intron endonuclease N-terminal" evidence="6">
    <location>
        <begin position="163"/>
        <end position="215"/>
    </location>
</feature>
<proteinExistence type="inferred from homology"/>
<dbReference type="KEGG" id="harc:HARCEL1_10365"/>
<dbReference type="EMBL" id="CP028858">
    <property type="protein sequence ID" value="AWB28080.1"/>
    <property type="molecule type" value="Genomic_DNA"/>
</dbReference>
<dbReference type="RefSeq" id="WP_108383205.1">
    <property type="nucleotide sequence ID" value="NZ_CP028858.1"/>
</dbReference>
<dbReference type="Gene3D" id="3.40.1350.150">
    <property type="match status" value="1"/>
</dbReference>
<dbReference type="HAMAP" id="MF_01834">
    <property type="entry name" value="EndA_long"/>
    <property type="match status" value="1"/>
</dbReference>
<comment type="catalytic activity">
    <reaction evidence="4">
        <text>pretRNA = a 3'-half-tRNA molecule with a 5'-OH end + a 5'-half-tRNA molecule with a 2',3'-cyclic phosphate end + an intron with a 2',3'-cyclic phosphate and a 5'-hydroxyl terminus.</text>
        <dbReference type="EC" id="4.6.1.16"/>
    </reaction>
</comment>
<keyword evidence="1 4" id="KW-0819">tRNA processing</keyword>
<dbReference type="NCBIfam" id="NF006794">
    <property type="entry name" value="PRK09300.1-1"/>
    <property type="match status" value="1"/>
</dbReference>
<dbReference type="Gene3D" id="3.40.1170.20">
    <property type="entry name" value="tRNA intron endonuclease, N-terminal domain"/>
    <property type="match status" value="1"/>
</dbReference>
<dbReference type="InterPro" id="IPR006677">
    <property type="entry name" value="tRNA_intron_Endonuc_cat-like"/>
</dbReference>
<dbReference type="InterPro" id="IPR011856">
    <property type="entry name" value="tRNA_endonuc-like_dom_sf"/>
</dbReference>
<dbReference type="Pfam" id="PF02778">
    <property type="entry name" value="tRNA_int_endo_N"/>
    <property type="match status" value="2"/>
</dbReference>
<dbReference type="InterPro" id="IPR023516">
    <property type="entry name" value="tRNA_splic_arch_long"/>
</dbReference>
<comment type="similarity">
    <text evidence="4">Belongs to the tRNA-intron endonuclease family. Archaeal long subfamily.</text>
</comment>
<feature type="domain" description="tRNA intron endonuclease N-terminal" evidence="6">
    <location>
        <begin position="13"/>
        <end position="60"/>
    </location>
</feature>
<keyword evidence="2 4" id="KW-0456">Lyase</keyword>
<dbReference type="Pfam" id="PF01974">
    <property type="entry name" value="tRNA_int_endo"/>
    <property type="match status" value="1"/>
</dbReference>
<dbReference type="Gene3D" id="3.40.1350.10">
    <property type="match status" value="1"/>
</dbReference>
<dbReference type="GO" id="GO:0003676">
    <property type="term" value="F:nucleic acid binding"/>
    <property type="evidence" value="ECO:0007669"/>
    <property type="project" value="InterPro"/>
</dbReference>
<comment type="subunit">
    <text evidence="4">Homodimer.</text>
</comment>
<dbReference type="PANTHER" id="PTHR13070">
    <property type="entry name" value="TRNA-SPLICING ENDONUCLEASE SUBUNIT SEN34-RELATED"/>
    <property type="match status" value="1"/>
</dbReference>
<dbReference type="InterPro" id="IPR006676">
    <property type="entry name" value="tRNA_splic"/>
</dbReference>
<dbReference type="CDD" id="cd22363">
    <property type="entry name" value="tRNA-intron_lyase_C"/>
    <property type="match status" value="2"/>
</dbReference>
<dbReference type="PANTHER" id="PTHR13070:SF0">
    <property type="entry name" value="TRNA-SPLICING ENDONUCLEASE SUBUNIT SEN34"/>
    <property type="match status" value="1"/>
</dbReference>
<feature type="active site" evidence="4">
    <location>
        <position position="266"/>
    </location>
</feature>
<name>A0A2R4X2Q7_9EURY</name>
<protein>
    <recommendedName>
        <fullName evidence="4">tRNA-splicing endonuclease</fullName>
        <ecNumber evidence="4">4.6.1.16</ecNumber>
    </recommendedName>
    <alternativeName>
        <fullName evidence="4">tRNA-intron endonuclease</fullName>
    </alternativeName>
</protein>
<dbReference type="GeneID" id="36512914"/>
<reference evidence="7 8" key="1">
    <citation type="submission" date="2018-04" db="EMBL/GenBank/DDBJ databases">
        <title>Halococcoides cellulosivorans gen. nov., sp. nov., an extremely halophilic cellulose-utilizing haloarchaeon from hypersaline lakes.</title>
        <authorList>
            <person name="Sorokin D.Y."/>
            <person name="Toshchakov S.V."/>
            <person name="Samarov N.I."/>
            <person name="Korzhenkov A."/>
            <person name="Kublanov I.V."/>
        </authorList>
    </citation>
    <scope>NUCLEOTIDE SEQUENCE [LARGE SCALE GENOMIC DNA]</scope>
    <source>
        <strain evidence="7 8">HArcel1</strain>
    </source>
</reference>
<keyword evidence="8" id="KW-1185">Reference proteome</keyword>
<dbReference type="GO" id="GO:0000379">
    <property type="term" value="P:tRNA-type intron splice site recognition and cleavage"/>
    <property type="evidence" value="ECO:0007669"/>
    <property type="project" value="TreeGrafter"/>
</dbReference>
<comment type="function">
    <text evidence="3">Endonuclease that removes tRNA introns. Cleaves pre-tRNA at the 5'- and 3'-splice sites to release the intron. The products are an intron and two tRNA half-molecules bearing 2',3' cyclic phosphate and 5'-OH termini. Recognizes a pseudosymmetric substrate in which 2 bulged loops of 3 bases are separated by a stem of 4 bp.</text>
</comment>
<dbReference type="InterPro" id="IPR036740">
    <property type="entry name" value="tRNA_intron_Endonuc_N_sf"/>
</dbReference>
<feature type="active site" evidence="4">
    <location>
        <position position="277"/>
    </location>
</feature>
<evidence type="ECO:0000256" key="4">
    <source>
        <dbReference type="HAMAP-Rule" id="MF_01834"/>
    </source>
</evidence>
<dbReference type="NCBIfam" id="TIGR00324">
    <property type="entry name" value="endA"/>
    <property type="match status" value="1"/>
</dbReference>
<dbReference type="SUPFAM" id="SSF53032">
    <property type="entry name" value="tRNA-intron endonuclease catalytic domain-like"/>
    <property type="match status" value="2"/>
</dbReference>